<dbReference type="PANTHER" id="PTHR22872:SF2">
    <property type="entry name" value="INHIBITOR OF BRUTON TYROSINE KINASE"/>
    <property type="match status" value="1"/>
</dbReference>
<feature type="compositionally biased region" description="Basic residues" evidence="4">
    <location>
        <begin position="992"/>
        <end position="1001"/>
    </location>
</feature>
<sequence length="1152" mass="126886">MASRRRRKSSTSVQDLASSSGDCTAKCRALEHAHVVHRVIATGNLELLKHCSTICGNPWYKCDEAGRSTLHVAASTGSSEIAQWLLRRKGAKEKLINLTDIDSNWTALHRAAYFGYPGIMVPLMKAGESLEALDKDGWSPLNVLHSNYADILPGVSEVSLYLWGGNVNNTLGHDRSKLNPEPVEAYPAFGNVEKVVLCKFHTLILTKRGAVYSCGHGTGGRLGHGNENTVLSPKVIEGLSHCVSIAAARNHSVFLNKDGSVYTCGINDAQQLGHGSKTGSTVLSPYFVKSLKSKRIRLIGAGRYHTAVATANEVYSFGTSYGQLGQTRSNPNPKIIPGITLEQGDTIDHLSVSDAATAWITSKRHQIFICTNHTVLRCERYNNFPDTLSVLQFAVCASLGELEHKKKKKGVSDHETDSGSGLKIALLDSEHKLWFSYCSDATGNKKGITHPRIIPGATKYSVAHFSLTKSLTIATTQGEVYTGPVTPTPSLTELSRVPLIQQAKRVFTDFKATNMAYLQTVYSPLELPIIESSAFNVDVYNLLSEINLPQPVADVHFNVNGSVYTANSVVLSSSSNVFSSLFSSRPIPPSIIQSFHFTDSIWHLNINLKFSCDIFQLFLIYLYGGRIRLEQPSHHSSFIASPESLNTTSKSSLDTTSGDDTSTTDWNVLYDQYAGDKNFTDQLDELVLPVLPVNTSDHSPSVYVHKSSAVNKDVESLLELATAFEVAPLIDRLTFGSSGGSVRSQSVLELHQDVLLKLHSSPHDVILVATVEGDKEIKCHKCILVARSDYFQSMLLMGWRESSAQGTVTKLKLPVTSVQLEIMVHYLYKDCAPKVSESSSPDFVCSALIVADQFLLPRLKSICEHSLAKCLNIKNVVDIMDFSIHYNAVKLQLSCLQFICNNFPVLLEGSYLESLSLATLDFITDTYREMFSNTSKYAIKMKELTEEELPESYFLSKTIDISESEDDTKERIINATPTRSKSPTADTPTSSSRKRKKRRSNSVRDDKCQTISSESSGYVTSESNHLTLSNTGPASPPLSPNATLNLSLLSINNESIEEDDPLVNDTNECPSDLDVLVSNASGSWKRSESLPDNFSLREIMEEETRQETAKKIKRRPITKPINSASQKIQNNAKRSSNESLVRNEIQKSTVPW</sequence>
<keyword evidence="1" id="KW-0677">Repeat</keyword>
<evidence type="ECO:0000313" key="6">
    <source>
        <dbReference type="EnsemblMetazoa" id="XP_019851397.1"/>
    </source>
</evidence>
<dbReference type="SUPFAM" id="SSF54695">
    <property type="entry name" value="POZ domain"/>
    <property type="match status" value="2"/>
</dbReference>
<accession>A0AAN0J3T3</accession>
<feature type="region of interest" description="Disordered" evidence="4">
    <location>
        <begin position="1107"/>
        <end position="1152"/>
    </location>
</feature>
<feature type="domain" description="BTB" evidence="5">
    <location>
        <begin position="763"/>
        <end position="828"/>
    </location>
</feature>
<dbReference type="SUPFAM" id="SSF50985">
    <property type="entry name" value="RCC1/BLIP-II"/>
    <property type="match status" value="1"/>
</dbReference>
<proteinExistence type="predicted"/>
<dbReference type="Proteomes" id="UP000007879">
    <property type="component" value="Unassembled WGS sequence"/>
</dbReference>
<dbReference type="Gene3D" id="2.130.10.30">
    <property type="entry name" value="Regulator of chromosome condensation 1/beta-lactamase-inhibitor protein II"/>
    <property type="match status" value="1"/>
</dbReference>
<dbReference type="InterPro" id="IPR000210">
    <property type="entry name" value="BTB/POZ_dom"/>
</dbReference>
<reference evidence="7" key="1">
    <citation type="journal article" date="2010" name="Nature">
        <title>The Amphimedon queenslandica genome and the evolution of animal complexity.</title>
        <authorList>
            <person name="Srivastava M."/>
            <person name="Simakov O."/>
            <person name="Chapman J."/>
            <person name="Fahey B."/>
            <person name="Gauthier M.E."/>
            <person name="Mitros T."/>
            <person name="Richards G.S."/>
            <person name="Conaco C."/>
            <person name="Dacre M."/>
            <person name="Hellsten U."/>
            <person name="Larroux C."/>
            <person name="Putnam N.H."/>
            <person name="Stanke M."/>
            <person name="Adamska M."/>
            <person name="Darling A."/>
            <person name="Degnan S.M."/>
            <person name="Oakley T.H."/>
            <person name="Plachetzki D.C."/>
            <person name="Zhai Y."/>
            <person name="Adamski M."/>
            <person name="Calcino A."/>
            <person name="Cummins S.F."/>
            <person name="Goodstein D.M."/>
            <person name="Harris C."/>
            <person name="Jackson D.J."/>
            <person name="Leys S.P."/>
            <person name="Shu S."/>
            <person name="Woodcroft B.J."/>
            <person name="Vervoort M."/>
            <person name="Kosik K.S."/>
            <person name="Manning G."/>
            <person name="Degnan B.M."/>
            <person name="Rokhsar D.S."/>
        </authorList>
    </citation>
    <scope>NUCLEOTIDE SEQUENCE [LARGE SCALE GENOMIC DNA]</scope>
</reference>
<evidence type="ECO:0000256" key="1">
    <source>
        <dbReference type="ARBA" id="ARBA00022737"/>
    </source>
</evidence>
<feature type="repeat" description="ANK" evidence="2">
    <location>
        <begin position="65"/>
        <end position="88"/>
    </location>
</feature>
<evidence type="ECO:0000313" key="7">
    <source>
        <dbReference type="Proteomes" id="UP000007879"/>
    </source>
</evidence>
<dbReference type="RefSeq" id="XP_019851397.1">
    <property type="nucleotide sequence ID" value="XM_019995838.1"/>
</dbReference>
<dbReference type="Pfam" id="PF00415">
    <property type="entry name" value="RCC1"/>
    <property type="match status" value="2"/>
</dbReference>
<dbReference type="AlphaFoldDB" id="A0AAN0J3T3"/>
<dbReference type="InterPro" id="IPR051625">
    <property type="entry name" value="Signaling_Regulatory_Domain"/>
</dbReference>
<dbReference type="InterPro" id="IPR002110">
    <property type="entry name" value="Ankyrin_rpt"/>
</dbReference>
<keyword evidence="7" id="KW-1185">Reference proteome</keyword>
<feature type="compositionally biased region" description="Polar residues" evidence="4">
    <location>
        <begin position="1122"/>
        <end position="1152"/>
    </location>
</feature>
<dbReference type="InterPro" id="IPR009091">
    <property type="entry name" value="RCC1/BLIP-II"/>
</dbReference>
<dbReference type="GeneID" id="105312573"/>
<dbReference type="EnsemblMetazoa" id="XM_019995838.1">
    <property type="protein sequence ID" value="XP_019851397.1"/>
    <property type="gene ID" value="LOC105312573"/>
</dbReference>
<dbReference type="SUPFAM" id="SSF48403">
    <property type="entry name" value="Ankyrin repeat"/>
    <property type="match status" value="1"/>
</dbReference>
<dbReference type="SMART" id="SM00225">
    <property type="entry name" value="BTB"/>
    <property type="match status" value="2"/>
</dbReference>
<dbReference type="InterPro" id="IPR036770">
    <property type="entry name" value="Ankyrin_rpt-contain_sf"/>
</dbReference>
<feature type="repeat" description="RCC1" evidence="3">
    <location>
        <begin position="158"/>
        <end position="208"/>
    </location>
</feature>
<evidence type="ECO:0000256" key="4">
    <source>
        <dbReference type="SAM" id="MobiDB-lite"/>
    </source>
</evidence>
<evidence type="ECO:0000256" key="3">
    <source>
        <dbReference type="PROSITE-ProRule" id="PRU00235"/>
    </source>
</evidence>
<feature type="compositionally biased region" description="Polar residues" evidence="4">
    <location>
        <begin position="1024"/>
        <end position="1033"/>
    </location>
</feature>
<keyword evidence="2" id="KW-0040">ANK repeat</keyword>
<dbReference type="SMART" id="SM00248">
    <property type="entry name" value="ANK"/>
    <property type="match status" value="2"/>
</dbReference>
<evidence type="ECO:0000259" key="5">
    <source>
        <dbReference type="PROSITE" id="PS50097"/>
    </source>
</evidence>
<dbReference type="PROSITE" id="PS50012">
    <property type="entry name" value="RCC1_3"/>
    <property type="match status" value="3"/>
</dbReference>
<dbReference type="KEGG" id="aqu:105312573"/>
<dbReference type="PROSITE" id="PS50097">
    <property type="entry name" value="BTB"/>
    <property type="match status" value="2"/>
</dbReference>
<dbReference type="InterPro" id="IPR000408">
    <property type="entry name" value="Reg_chr_condens"/>
</dbReference>
<dbReference type="PANTHER" id="PTHR22872">
    <property type="entry name" value="BTK-BINDING PROTEIN-RELATED"/>
    <property type="match status" value="1"/>
</dbReference>
<dbReference type="Pfam" id="PF12796">
    <property type="entry name" value="Ank_2"/>
    <property type="match status" value="1"/>
</dbReference>
<name>A0AAN0J3T3_AMPQE</name>
<feature type="compositionally biased region" description="Low complexity" evidence="4">
    <location>
        <begin position="1012"/>
        <end position="1023"/>
    </location>
</feature>
<feature type="repeat" description="RCC1" evidence="3">
    <location>
        <begin position="259"/>
        <end position="312"/>
    </location>
</feature>
<feature type="domain" description="BTB" evidence="5">
    <location>
        <begin position="553"/>
        <end position="631"/>
    </location>
</feature>
<feature type="region of interest" description="Disordered" evidence="4">
    <location>
        <begin position="965"/>
        <end position="1041"/>
    </location>
</feature>
<dbReference type="CDD" id="cd18500">
    <property type="entry name" value="BACK_IBtk"/>
    <property type="match status" value="1"/>
</dbReference>
<organism evidence="6 7">
    <name type="scientific">Amphimedon queenslandica</name>
    <name type="common">Sponge</name>
    <dbReference type="NCBI Taxonomy" id="400682"/>
    <lineage>
        <taxon>Eukaryota</taxon>
        <taxon>Metazoa</taxon>
        <taxon>Porifera</taxon>
        <taxon>Demospongiae</taxon>
        <taxon>Heteroscleromorpha</taxon>
        <taxon>Haplosclerida</taxon>
        <taxon>Niphatidae</taxon>
        <taxon>Amphimedon</taxon>
    </lineage>
</organism>
<evidence type="ECO:0000256" key="2">
    <source>
        <dbReference type="PROSITE-ProRule" id="PRU00023"/>
    </source>
</evidence>
<dbReference type="Gene3D" id="3.30.710.10">
    <property type="entry name" value="Potassium Channel Kv1.1, Chain A"/>
    <property type="match status" value="2"/>
</dbReference>
<protein>
    <recommendedName>
        <fullName evidence="5">BTB domain-containing protein</fullName>
    </recommendedName>
</protein>
<feature type="compositionally biased region" description="Polar residues" evidence="4">
    <location>
        <begin position="975"/>
        <end position="989"/>
    </location>
</feature>
<dbReference type="PROSITE" id="PS50088">
    <property type="entry name" value="ANK_REPEAT"/>
    <property type="match status" value="1"/>
</dbReference>
<dbReference type="Gene3D" id="1.25.40.20">
    <property type="entry name" value="Ankyrin repeat-containing domain"/>
    <property type="match status" value="1"/>
</dbReference>
<dbReference type="InterPro" id="IPR011333">
    <property type="entry name" value="SKP1/BTB/POZ_sf"/>
</dbReference>
<dbReference type="PROSITE" id="PS50297">
    <property type="entry name" value="ANK_REP_REGION"/>
    <property type="match status" value="1"/>
</dbReference>
<feature type="repeat" description="RCC1" evidence="3">
    <location>
        <begin position="209"/>
        <end position="258"/>
    </location>
</feature>
<reference evidence="6" key="2">
    <citation type="submission" date="2024-06" db="UniProtKB">
        <authorList>
            <consortium name="EnsemblMetazoa"/>
        </authorList>
    </citation>
    <scope>IDENTIFICATION</scope>
</reference>
<dbReference type="Pfam" id="PF00651">
    <property type="entry name" value="BTB"/>
    <property type="match status" value="2"/>
</dbReference>